<sequence length="262" mass="28416">MVNWLGHYIPGRSPIHKLDPRVKIVGLVLYSVALLTAPTATATVVLGASIVPAIFLSGLAPSFIWRQLRPILLFLMAIFAFQAAVTPGEVIARVGPIGVTREGINYGFLGGARVSYLLLAAALLTATTDPLTLADGLEKLLRPGEKLGLPAAELALMLTMALRFVPTLLDEAERIMRAQLARGASFQGGKIKNLMPLIIPLFVSAFQRAEALAEAMEARGYQGSKGRTRMRELHFTRGDGLFLLTNVLLAFGSLYYRLKFGR</sequence>
<comment type="subcellular location">
    <subcellularLocation>
        <location evidence="1">Membrane</location>
        <topology evidence="1">Multi-pass membrane protein</topology>
    </subcellularLocation>
</comment>
<evidence type="ECO:0000256" key="2">
    <source>
        <dbReference type="ARBA" id="ARBA00022692"/>
    </source>
</evidence>
<feature type="transmembrane region" description="Helical" evidence="5">
    <location>
        <begin position="71"/>
        <end position="92"/>
    </location>
</feature>
<feature type="transmembrane region" description="Helical" evidence="5">
    <location>
        <begin position="240"/>
        <end position="258"/>
    </location>
</feature>
<evidence type="ECO:0000256" key="1">
    <source>
        <dbReference type="ARBA" id="ARBA00004141"/>
    </source>
</evidence>
<reference evidence="6 7" key="1">
    <citation type="submission" date="2018-03" db="EMBL/GenBank/DDBJ databases">
        <title>Genome sequence of Moorella humiferrea DSM 23265.</title>
        <authorList>
            <person name="Poehlein A."/>
            <person name="Daniel R."/>
        </authorList>
    </citation>
    <scope>NUCLEOTIDE SEQUENCE [LARGE SCALE GENOMIC DNA]</scope>
    <source>
        <strain evidence="6 7">DSM 23265</strain>
    </source>
</reference>
<organism evidence="6 7">
    <name type="scientific">Neomoorella humiferrea</name>
    <dbReference type="NCBI Taxonomy" id="676965"/>
    <lineage>
        <taxon>Bacteria</taxon>
        <taxon>Bacillati</taxon>
        <taxon>Bacillota</taxon>
        <taxon>Clostridia</taxon>
        <taxon>Neomoorellales</taxon>
        <taxon>Neomoorellaceae</taxon>
        <taxon>Neomoorella</taxon>
    </lineage>
</organism>
<gene>
    <name evidence="6" type="primary">ecfT_3</name>
    <name evidence="6" type="ORF">MOHU_23960</name>
</gene>
<dbReference type="Pfam" id="PF02361">
    <property type="entry name" value="CbiQ"/>
    <property type="match status" value="1"/>
</dbReference>
<dbReference type="AlphaFoldDB" id="A0A2T0AL31"/>
<dbReference type="CDD" id="cd16914">
    <property type="entry name" value="EcfT"/>
    <property type="match status" value="1"/>
</dbReference>
<name>A0A2T0AL31_9FIRM</name>
<protein>
    <submittedName>
        <fullName evidence="6">Energy-coupling factor transporter transmembrane protein EcfT</fullName>
    </submittedName>
</protein>
<dbReference type="Proteomes" id="UP000238415">
    <property type="component" value="Unassembled WGS sequence"/>
</dbReference>
<keyword evidence="2 5" id="KW-0812">Transmembrane</keyword>
<evidence type="ECO:0000256" key="4">
    <source>
        <dbReference type="ARBA" id="ARBA00023136"/>
    </source>
</evidence>
<dbReference type="OrthoDB" id="8075495at2"/>
<evidence type="ECO:0000313" key="6">
    <source>
        <dbReference type="EMBL" id="PRR69299.1"/>
    </source>
</evidence>
<feature type="transmembrane region" description="Helical" evidence="5">
    <location>
        <begin position="44"/>
        <end position="65"/>
    </location>
</feature>
<comment type="caution">
    <text evidence="6">The sequence shown here is derived from an EMBL/GenBank/DDBJ whole genome shotgun (WGS) entry which is preliminary data.</text>
</comment>
<dbReference type="InterPro" id="IPR003339">
    <property type="entry name" value="ABC/ECF_trnsptr_transmembrane"/>
</dbReference>
<keyword evidence="4 5" id="KW-0472">Membrane</keyword>
<dbReference type="RefSeq" id="WP_106006313.1">
    <property type="nucleotide sequence ID" value="NZ_CP136419.1"/>
</dbReference>
<dbReference type="GO" id="GO:0005886">
    <property type="term" value="C:plasma membrane"/>
    <property type="evidence" value="ECO:0007669"/>
    <property type="project" value="UniProtKB-ARBA"/>
</dbReference>
<keyword evidence="7" id="KW-1185">Reference proteome</keyword>
<dbReference type="EMBL" id="PVXM01000056">
    <property type="protein sequence ID" value="PRR69299.1"/>
    <property type="molecule type" value="Genomic_DNA"/>
</dbReference>
<accession>A0A2T0AL31</accession>
<evidence type="ECO:0000256" key="3">
    <source>
        <dbReference type="ARBA" id="ARBA00022989"/>
    </source>
</evidence>
<keyword evidence="3 5" id="KW-1133">Transmembrane helix</keyword>
<feature type="transmembrane region" description="Helical" evidence="5">
    <location>
        <begin position="147"/>
        <end position="169"/>
    </location>
</feature>
<dbReference type="PANTHER" id="PTHR33514:SF13">
    <property type="entry name" value="PROTEIN ABCI12, CHLOROPLASTIC"/>
    <property type="match status" value="1"/>
</dbReference>
<dbReference type="PANTHER" id="PTHR33514">
    <property type="entry name" value="PROTEIN ABCI12, CHLOROPLASTIC"/>
    <property type="match status" value="1"/>
</dbReference>
<evidence type="ECO:0000256" key="5">
    <source>
        <dbReference type="SAM" id="Phobius"/>
    </source>
</evidence>
<feature type="transmembrane region" description="Helical" evidence="5">
    <location>
        <begin position="104"/>
        <end position="127"/>
    </location>
</feature>
<proteinExistence type="predicted"/>
<evidence type="ECO:0000313" key="7">
    <source>
        <dbReference type="Proteomes" id="UP000238415"/>
    </source>
</evidence>